<accession>A0A971M3H5</accession>
<organism evidence="1 2">
    <name type="scientific">Syntrophorhabdus aromaticivorans</name>
    <dbReference type="NCBI Taxonomy" id="328301"/>
    <lineage>
        <taxon>Bacteria</taxon>
        <taxon>Pseudomonadati</taxon>
        <taxon>Thermodesulfobacteriota</taxon>
        <taxon>Syntrophorhabdia</taxon>
        <taxon>Syntrophorhabdales</taxon>
        <taxon>Syntrophorhabdaceae</taxon>
        <taxon>Syntrophorhabdus</taxon>
    </lineage>
</organism>
<reference evidence="1" key="2">
    <citation type="submission" date="2020-01" db="EMBL/GenBank/DDBJ databases">
        <authorList>
            <person name="Campanaro S."/>
        </authorList>
    </citation>
    <scope>NUCLEOTIDE SEQUENCE</scope>
    <source>
        <strain evidence="1">AS06rmzACSIP_7</strain>
    </source>
</reference>
<name>A0A971M3H5_9BACT</name>
<protein>
    <submittedName>
        <fullName evidence="1">Uncharacterized protein</fullName>
    </submittedName>
</protein>
<gene>
    <name evidence="1" type="ORF">GXY80_07640</name>
</gene>
<reference evidence="1" key="1">
    <citation type="journal article" date="2020" name="Biotechnol. Biofuels">
        <title>New insights from the biogas microbiome by comprehensive genome-resolved metagenomics of nearly 1600 species originating from multiple anaerobic digesters.</title>
        <authorList>
            <person name="Campanaro S."/>
            <person name="Treu L."/>
            <person name="Rodriguez-R L.M."/>
            <person name="Kovalovszki A."/>
            <person name="Ziels R.M."/>
            <person name="Maus I."/>
            <person name="Zhu X."/>
            <person name="Kougias P.G."/>
            <person name="Basile A."/>
            <person name="Luo G."/>
            <person name="Schluter A."/>
            <person name="Konstantinidis K.T."/>
            <person name="Angelidaki I."/>
        </authorList>
    </citation>
    <scope>NUCLEOTIDE SEQUENCE</scope>
    <source>
        <strain evidence="1">AS06rmzACSIP_7</strain>
    </source>
</reference>
<dbReference type="EMBL" id="JAAYEE010000126">
    <property type="protein sequence ID" value="NLW35338.1"/>
    <property type="molecule type" value="Genomic_DNA"/>
</dbReference>
<comment type="caution">
    <text evidence="1">The sequence shown here is derived from an EMBL/GenBank/DDBJ whole genome shotgun (WGS) entry which is preliminary data.</text>
</comment>
<proteinExistence type="predicted"/>
<dbReference type="AlphaFoldDB" id="A0A971M3H5"/>
<sequence length="53" mass="6109">MFDICPKYVFRGNFKKAFADQFIKPLQIIAGREIIRAHDDNADNKADLPGRSR</sequence>
<dbReference type="Proteomes" id="UP000777265">
    <property type="component" value="Unassembled WGS sequence"/>
</dbReference>
<evidence type="ECO:0000313" key="2">
    <source>
        <dbReference type="Proteomes" id="UP000777265"/>
    </source>
</evidence>
<evidence type="ECO:0000313" key="1">
    <source>
        <dbReference type="EMBL" id="NLW35338.1"/>
    </source>
</evidence>